<dbReference type="AlphaFoldDB" id="A0ABD0J101"/>
<keyword evidence="4" id="KW-1185">Reference proteome</keyword>
<feature type="domain" description="H-type lectin" evidence="2">
    <location>
        <begin position="91"/>
        <end position="155"/>
    </location>
</feature>
<protein>
    <recommendedName>
        <fullName evidence="2">H-type lectin domain-containing protein</fullName>
    </recommendedName>
</protein>
<organism evidence="3 4">
    <name type="scientific">Batillaria attramentaria</name>
    <dbReference type="NCBI Taxonomy" id="370345"/>
    <lineage>
        <taxon>Eukaryota</taxon>
        <taxon>Metazoa</taxon>
        <taxon>Spiralia</taxon>
        <taxon>Lophotrochozoa</taxon>
        <taxon>Mollusca</taxon>
        <taxon>Gastropoda</taxon>
        <taxon>Caenogastropoda</taxon>
        <taxon>Sorbeoconcha</taxon>
        <taxon>Cerithioidea</taxon>
        <taxon>Batillariidae</taxon>
        <taxon>Batillaria</taxon>
    </lineage>
</organism>
<dbReference type="Gene3D" id="2.60.40.2080">
    <property type="match status" value="1"/>
</dbReference>
<name>A0ABD0J101_9CAEN</name>
<proteinExistence type="predicted"/>
<dbReference type="Pfam" id="PF09458">
    <property type="entry name" value="H_lectin"/>
    <property type="match status" value="1"/>
</dbReference>
<dbReference type="InterPro" id="IPR037221">
    <property type="entry name" value="H-type_lectin_dom_sf"/>
</dbReference>
<dbReference type="EMBL" id="JACVVK020000789">
    <property type="protein sequence ID" value="KAK7445790.1"/>
    <property type="molecule type" value="Genomic_DNA"/>
</dbReference>
<reference evidence="3 4" key="1">
    <citation type="journal article" date="2023" name="Sci. Data">
        <title>Genome assembly of the Korean intertidal mud-creeper Batillaria attramentaria.</title>
        <authorList>
            <person name="Patra A.K."/>
            <person name="Ho P.T."/>
            <person name="Jun S."/>
            <person name="Lee S.J."/>
            <person name="Kim Y."/>
            <person name="Won Y.J."/>
        </authorList>
    </citation>
    <scope>NUCLEOTIDE SEQUENCE [LARGE SCALE GENOMIC DNA]</scope>
    <source>
        <strain evidence="3">Wonlab-2016</strain>
    </source>
</reference>
<evidence type="ECO:0000313" key="3">
    <source>
        <dbReference type="EMBL" id="KAK7445790.1"/>
    </source>
</evidence>
<evidence type="ECO:0000313" key="4">
    <source>
        <dbReference type="Proteomes" id="UP001519460"/>
    </source>
</evidence>
<dbReference type="Proteomes" id="UP001519460">
    <property type="component" value="Unassembled WGS sequence"/>
</dbReference>
<comment type="caution">
    <text evidence="3">The sequence shown here is derived from an EMBL/GenBank/DDBJ whole genome shotgun (WGS) entry which is preliminary data.</text>
</comment>
<gene>
    <name evidence="3" type="ORF">BaRGS_00040305</name>
</gene>
<dbReference type="SUPFAM" id="SSF141086">
    <property type="entry name" value="Agglutinin HPA-like"/>
    <property type="match status" value="1"/>
</dbReference>
<evidence type="ECO:0000259" key="2">
    <source>
        <dbReference type="Pfam" id="PF09458"/>
    </source>
</evidence>
<feature type="signal peptide" evidence="1">
    <location>
        <begin position="1"/>
        <end position="19"/>
    </location>
</feature>
<sequence>MAVLFAVFVISVCFPLATSKPGDHVDSASYVNLERRSDDPSPLQTVMDQMTQRLSALEANEAGLSGEVAFTPHDEPTIHHSNGFEERIETHHVTFSPPFSTVPVVTLGFTLLDQNKDHTIRAQTSLQHLSTTGFDLNVREWVDSYNYNVNVMWMACPK</sequence>
<evidence type="ECO:0000256" key="1">
    <source>
        <dbReference type="SAM" id="SignalP"/>
    </source>
</evidence>
<feature type="chain" id="PRO_5044888073" description="H-type lectin domain-containing protein" evidence="1">
    <location>
        <begin position="20"/>
        <end position="158"/>
    </location>
</feature>
<accession>A0ABD0J101</accession>
<keyword evidence="1" id="KW-0732">Signal</keyword>
<dbReference type="InterPro" id="IPR019019">
    <property type="entry name" value="H-type_lectin_domain"/>
</dbReference>